<reference evidence="1 2" key="1">
    <citation type="submission" date="2020-08" db="EMBL/GenBank/DDBJ databases">
        <title>Sequencing the genomes of 1000 actinobacteria strains.</title>
        <authorList>
            <person name="Klenk H.-P."/>
        </authorList>
    </citation>
    <scope>NUCLEOTIDE SEQUENCE [LARGE SCALE GENOMIC DNA]</scope>
    <source>
        <strain evidence="1 2">DSM 43851</strain>
    </source>
</reference>
<proteinExistence type="predicted"/>
<sequence length="34" mass="3707">MWSALFFWAGRTILDGVHMHGHPRLGIQGAAEGS</sequence>
<dbReference type="EMBL" id="JACHIR010000001">
    <property type="protein sequence ID" value="MBB5892988.1"/>
    <property type="molecule type" value="Genomic_DNA"/>
</dbReference>
<comment type="caution">
    <text evidence="1">The sequence shown here is derived from an EMBL/GenBank/DDBJ whole genome shotgun (WGS) entry which is preliminary data.</text>
</comment>
<dbReference type="Proteomes" id="UP000585638">
    <property type="component" value="Unassembled WGS sequence"/>
</dbReference>
<protein>
    <submittedName>
        <fullName evidence="1">Uncharacterized protein</fullName>
    </submittedName>
</protein>
<dbReference type="AlphaFoldDB" id="A0A7W9NIC6"/>
<name>A0A7W9NIC6_9PSEU</name>
<gene>
    <name evidence="1" type="ORF">BJ998_004184</name>
</gene>
<organism evidence="1 2">
    <name type="scientific">Kutzneria kofuensis</name>
    <dbReference type="NCBI Taxonomy" id="103725"/>
    <lineage>
        <taxon>Bacteria</taxon>
        <taxon>Bacillati</taxon>
        <taxon>Actinomycetota</taxon>
        <taxon>Actinomycetes</taxon>
        <taxon>Pseudonocardiales</taxon>
        <taxon>Pseudonocardiaceae</taxon>
        <taxon>Kutzneria</taxon>
    </lineage>
</organism>
<keyword evidence="2" id="KW-1185">Reference proteome</keyword>
<evidence type="ECO:0000313" key="1">
    <source>
        <dbReference type="EMBL" id="MBB5892988.1"/>
    </source>
</evidence>
<evidence type="ECO:0000313" key="2">
    <source>
        <dbReference type="Proteomes" id="UP000585638"/>
    </source>
</evidence>
<accession>A0A7W9NIC6</accession>